<keyword evidence="2" id="KW-1185">Reference proteome</keyword>
<name>A0A7D9M1J4_PARCT</name>
<evidence type="ECO:0000313" key="2">
    <source>
        <dbReference type="Proteomes" id="UP001152795"/>
    </source>
</evidence>
<dbReference type="OrthoDB" id="342190at2759"/>
<accession>A0A7D9M1J4</accession>
<dbReference type="PANTHER" id="PTHR33905:SF1">
    <property type="entry name" value="CST COMPLEX SUBUNIT TEN1"/>
    <property type="match status" value="1"/>
</dbReference>
<dbReference type="Pfam" id="PF15490">
    <property type="entry name" value="Ten1_2"/>
    <property type="match status" value="1"/>
</dbReference>
<dbReference type="InterPro" id="IPR029146">
    <property type="entry name" value="Ten1_animal_plant"/>
</dbReference>
<dbReference type="GO" id="GO:0032211">
    <property type="term" value="P:negative regulation of telomere maintenance via telomerase"/>
    <property type="evidence" value="ECO:0007669"/>
    <property type="project" value="TreeGrafter"/>
</dbReference>
<dbReference type="AlphaFoldDB" id="A0A7D9M1J4"/>
<proteinExistence type="predicted"/>
<dbReference type="Proteomes" id="UP001152795">
    <property type="component" value="Unassembled WGS sequence"/>
</dbReference>
<protein>
    <submittedName>
        <fullName evidence="1">CST complex subunit TEN1</fullName>
    </submittedName>
</protein>
<dbReference type="InterPro" id="IPR012340">
    <property type="entry name" value="NA-bd_OB-fold"/>
</dbReference>
<dbReference type="GO" id="GO:0003697">
    <property type="term" value="F:single-stranded DNA binding"/>
    <property type="evidence" value="ECO:0007669"/>
    <property type="project" value="InterPro"/>
</dbReference>
<comment type="caution">
    <text evidence="1">The sequence shown here is derived from an EMBL/GenBank/DDBJ whole genome shotgun (WGS) entry which is preliminary data.</text>
</comment>
<dbReference type="PANTHER" id="PTHR33905">
    <property type="entry name" value="CST COMPLEX SUBUNIT TEN1"/>
    <property type="match status" value="1"/>
</dbReference>
<gene>
    <name evidence="1" type="ORF">PACLA_8A033206</name>
</gene>
<reference evidence="1" key="1">
    <citation type="submission" date="2020-04" db="EMBL/GenBank/DDBJ databases">
        <authorList>
            <person name="Alioto T."/>
            <person name="Alioto T."/>
            <person name="Gomez Garrido J."/>
        </authorList>
    </citation>
    <scope>NUCLEOTIDE SEQUENCE</scope>
    <source>
        <strain evidence="1">A484AB</strain>
    </source>
</reference>
<dbReference type="EMBL" id="CACRXK020029170">
    <property type="protein sequence ID" value="CAB4041927.1"/>
    <property type="molecule type" value="Genomic_DNA"/>
</dbReference>
<dbReference type="Gene3D" id="2.40.50.140">
    <property type="entry name" value="Nucleic acid-binding proteins"/>
    <property type="match status" value="1"/>
</dbReference>
<organism evidence="1 2">
    <name type="scientific">Paramuricea clavata</name>
    <name type="common">Red gorgonian</name>
    <name type="synonym">Violescent sea-whip</name>
    <dbReference type="NCBI Taxonomy" id="317549"/>
    <lineage>
        <taxon>Eukaryota</taxon>
        <taxon>Metazoa</taxon>
        <taxon>Cnidaria</taxon>
        <taxon>Anthozoa</taxon>
        <taxon>Octocorallia</taxon>
        <taxon>Malacalcyonacea</taxon>
        <taxon>Plexauridae</taxon>
        <taxon>Paramuricea</taxon>
    </lineage>
</organism>
<sequence>MASKEESEKTADVKYCQILSINEINSACLLYEDRAIRTWGKVISHDIHTQQAIVMDDAGEKLSVNTANIEPYGFTLGLYYNLIGDMVKSEKSIMTLQVRTVTCIDELDIDLFVKALELRRKFLNEKVT</sequence>
<evidence type="ECO:0000313" key="1">
    <source>
        <dbReference type="EMBL" id="CAB4041927.1"/>
    </source>
</evidence>
<dbReference type="GO" id="GO:1990879">
    <property type="term" value="C:CST complex"/>
    <property type="evidence" value="ECO:0007669"/>
    <property type="project" value="InterPro"/>
</dbReference>
<dbReference type="GO" id="GO:0010521">
    <property type="term" value="F:telomerase inhibitor activity"/>
    <property type="evidence" value="ECO:0007669"/>
    <property type="project" value="TreeGrafter"/>
</dbReference>
<dbReference type="GO" id="GO:0042162">
    <property type="term" value="F:telomeric DNA binding"/>
    <property type="evidence" value="ECO:0007669"/>
    <property type="project" value="TreeGrafter"/>
</dbReference>